<evidence type="ECO:0000256" key="3">
    <source>
        <dbReference type="ARBA" id="ARBA00022989"/>
    </source>
</evidence>
<protein>
    <recommendedName>
        <fullName evidence="8">G-protein coupled receptors family 1 profile domain-containing protein</fullName>
    </recommendedName>
</protein>
<accession>A0AAU9WEH8</accession>
<dbReference type="PRINTS" id="PR01210">
    <property type="entry name" value="GGTRANSPTASE"/>
</dbReference>
<keyword evidence="4 7" id="KW-0472">Membrane</keyword>
<dbReference type="Gene3D" id="1.10.246.230">
    <property type="match status" value="1"/>
</dbReference>
<feature type="transmembrane region" description="Helical" evidence="7">
    <location>
        <begin position="655"/>
        <end position="679"/>
    </location>
</feature>
<dbReference type="PANTHER" id="PTHR43881:SF1">
    <property type="entry name" value="GAMMA-GLUTAMYLTRANSPEPTIDASE (AFU_ORTHOLOGUE AFUA_4G13580)"/>
    <property type="match status" value="1"/>
</dbReference>
<dbReference type="InterPro" id="IPR000101">
    <property type="entry name" value="GGT_peptidase"/>
</dbReference>
<evidence type="ECO:0000256" key="1">
    <source>
        <dbReference type="ARBA" id="ARBA00004370"/>
    </source>
</evidence>
<dbReference type="SUPFAM" id="SSF56235">
    <property type="entry name" value="N-terminal nucleophile aminohydrolases (Ntn hydrolases)"/>
    <property type="match status" value="1"/>
</dbReference>
<dbReference type="PROSITE" id="PS50262">
    <property type="entry name" value="G_PROTEIN_RECEP_F1_2"/>
    <property type="match status" value="1"/>
</dbReference>
<sequence>MAADSGESSFPFISRRSPVLSLRGAVASSQPLATDAGLKILRAGGNAADAAVAVAACLNVTEPCSTGIGGDAFCLFYDAQKRIVKGINGSGRASSNLTLDCLKRAGVVKPGDDHLPYTSAHCITVPGAAAAWCDTVEQFGSGELSLKNILQPAIDLAKEGFPVHPVAAYFWDKCGSCLQVPTNKHGCDMLLNGHPPKAGDVMVMPHLAATFEDLASKGKDAFYKGRIAKAIVDVVQEHGGLLSLEDLQQHYSTFDEPIKTSYRGINVWEMPPNGQGITALLALNILEGYDIQGMTHNSSEYLHTLIEALSLSFADTLWYNADPNKVKVPVSGLLCKEYAAKRRALINAHRALGSYERGSPFSGSDTVYFSVVDAQGNACSFINSNYHSFGTGLVPEGCGFTLHNRGSNFSLRPEHPNFLEPMKRPYHTIIPGMSTHEETGELFACFGVMGGFMQPQGHVQVLLNMIDFGMDPQQALDMPRFCIQSEGQGLGSVFLEEGISGRVASELKELGHKVAYPVCGHNRSVFGRGQIITRKKAPCKNGLKRDVYWSGSDPRADVVSCHRRLQTSMNCLLANLAIADFFVGLFSFPRTFHAGLYTHPSGLAGDILCKTLTNGNFVYLAAVASILILVFIAWERYFAVIHPLSSRGRINAKRLRLVVAVSWVAAFSLELIPLWVVNFDEEKKICSYNWSDTLRKIDVFIWCIVLGLVPLGVEACLYSRVVYRLWGGNKQTVNISERSLMLQRKKLTKVVLSITIVNVILCLPLDVYFFVECFAGKSVAVDTGSWSPLFKSVAHLMLVLNAACNPVIYAAQDRSFRRYIWRFLKKICCWKIPANN</sequence>
<feature type="domain" description="G-protein coupled receptors family 1 profile" evidence="8">
    <location>
        <begin position="551"/>
        <end position="809"/>
    </location>
</feature>
<feature type="transmembrane region" description="Helical" evidence="7">
    <location>
        <begin position="699"/>
        <end position="726"/>
    </location>
</feature>
<dbReference type="InterPro" id="IPR017452">
    <property type="entry name" value="GPCR_Rhodpsn_7TM"/>
</dbReference>
<keyword evidence="2 7" id="KW-0812">Transmembrane</keyword>
<evidence type="ECO:0000313" key="10">
    <source>
        <dbReference type="Proteomes" id="UP001159428"/>
    </source>
</evidence>
<dbReference type="GO" id="GO:0004930">
    <property type="term" value="F:G protein-coupled receptor activity"/>
    <property type="evidence" value="ECO:0007669"/>
    <property type="project" value="InterPro"/>
</dbReference>
<dbReference type="PANTHER" id="PTHR43881">
    <property type="entry name" value="GAMMA-GLUTAMYLTRANSPEPTIDASE (AFU_ORTHOLOGUE AFUA_4G13580)"/>
    <property type="match status" value="1"/>
</dbReference>
<evidence type="ECO:0000259" key="8">
    <source>
        <dbReference type="PROSITE" id="PS50262"/>
    </source>
</evidence>
<feature type="transmembrane region" description="Helical" evidence="7">
    <location>
        <begin position="789"/>
        <end position="811"/>
    </location>
</feature>
<dbReference type="Gene3D" id="3.60.20.40">
    <property type="match status" value="1"/>
</dbReference>
<dbReference type="Proteomes" id="UP001159428">
    <property type="component" value="Unassembled WGS sequence"/>
</dbReference>
<dbReference type="NCBIfam" id="TIGR00066">
    <property type="entry name" value="g_glut_trans"/>
    <property type="match status" value="1"/>
</dbReference>
<dbReference type="GO" id="GO:0016020">
    <property type="term" value="C:membrane"/>
    <property type="evidence" value="ECO:0007669"/>
    <property type="project" value="UniProtKB-SubCell"/>
</dbReference>
<dbReference type="InterPro" id="IPR000276">
    <property type="entry name" value="GPCR_Rhodpsn"/>
</dbReference>
<gene>
    <name evidence="9" type="ORF">PMEA_00001950</name>
</gene>
<dbReference type="Pfam" id="PF00001">
    <property type="entry name" value="7tm_1"/>
    <property type="match status" value="1"/>
</dbReference>
<evidence type="ECO:0000313" key="9">
    <source>
        <dbReference type="EMBL" id="CAH3107290.1"/>
    </source>
</evidence>
<evidence type="ECO:0000256" key="4">
    <source>
        <dbReference type="ARBA" id="ARBA00023136"/>
    </source>
</evidence>
<evidence type="ECO:0000256" key="2">
    <source>
        <dbReference type="ARBA" id="ARBA00022692"/>
    </source>
</evidence>
<comment type="caution">
    <text evidence="9">The sequence shown here is derived from an EMBL/GenBank/DDBJ whole genome shotgun (WGS) entry which is preliminary data.</text>
</comment>
<dbReference type="InterPro" id="IPR029055">
    <property type="entry name" value="Ntn_hydrolases_N"/>
</dbReference>
<evidence type="ECO:0000256" key="7">
    <source>
        <dbReference type="SAM" id="Phobius"/>
    </source>
</evidence>
<dbReference type="Gene3D" id="1.20.1070.10">
    <property type="entry name" value="Rhodopsin 7-helix transmembrane proteins"/>
    <property type="match status" value="1"/>
</dbReference>
<feature type="active site" description="Nucleophile" evidence="5">
    <location>
        <position position="366"/>
    </location>
</feature>
<evidence type="ECO:0000256" key="5">
    <source>
        <dbReference type="PIRSR" id="PIRSR600101-1"/>
    </source>
</evidence>
<dbReference type="EMBL" id="CALNXJ010000010">
    <property type="protein sequence ID" value="CAH3107290.1"/>
    <property type="molecule type" value="Genomic_DNA"/>
</dbReference>
<dbReference type="PROSITE" id="PS00237">
    <property type="entry name" value="G_PROTEIN_RECEP_F1_1"/>
    <property type="match status" value="1"/>
</dbReference>
<dbReference type="Pfam" id="PF01019">
    <property type="entry name" value="G_glu_transpept"/>
    <property type="match status" value="1"/>
</dbReference>
<feature type="transmembrane region" description="Helical" evidence="7">
    <location>
        <begin position="617"/>
        <end position="634"/>
    </location>
</feature>
<keyword evidence="10" id="KW-1185">Reference proteome</keyword>
<dbReference type="SUPFAM" id="SSF81321">
    <property type="entry name" value="Family A G protein-coupled receptor-like"/>
    <property type="match status" value="1"/>
</dbReference>
<dbReference type="GO" id="GO:0006751">
    <property type="term" value="P:glutathione catabolic process"/>
    <property type="evidence" value="ECO:0007669"/>
    <property type="project" value="InterPro"/>
</dbReference>
<feature type="binding site" evidence="6">
    <location>
        <position position="451"/>
    </location>
    <ligand>
        <name>L-glutamate</name>
        <dbReference type="ChEBI" id="CHEBI:29985"/>
    </ligand>
</feature>
<proteinExistence type="predicted"/>
<dbReference type="GO" id="GO:0036374">
    <property type="term" value="F:glutathione hydrolase activity"/>
    <property type="evidence" value="ECO:0007669"/>
    <property type="project" value="InterPro"/>
</dbReference>
<dbReference type="InterPro" id="IPR052896">
    <property type="entry name" value="GGT-like_enzyme"/>
</dbReference>
<evidence type="ECO:0000256" key="6">
    <source>
        <dbReference type="PIRSR" id="PIRSR600101-2"/>
    </source>
</evidence>
<keyword evidence="3 7" id="KW-1133">Transmembrane helix</keyword>
<dbReference type="AlphaFoldDB" id="A0AAU9WEH8"/>
<feature type="transmembrane region" description="Helical" evidence="7">
    <location>
        <begin position="747"/>
        <end position="769"/>
    </location>
</feature>
<comment type="subcellular location">
    <subcellularLocation>
        <location evidence="1">Membrane</location>
    </subcellularLocation>
</comment>
<dbReference type="InterPro" id="IPR043137">
    <property type="entry name" value="GGT_ssub_C"/>
</dbReference>
<organism evidence="9 10">
    <name type="scientific">Pocillopora meandrina</name>
    <dbReference type="NCBI Taxonomy" id="46732"/>
    <lineage>
        <taxon>Eukaryota</taxon>
        <taxon>Metazoa</taxon>
        <taxon>Cnidaria</taxon>
        <taxon>Anthozoa</taxon>
        <taxon>Hexacorallia</taxon>
        <taxon>Scleractinia</taxon>
        <taxon>Astrocoeniina</taxon>
        <taxon>Pocilloporidae</taxon>
        <taxon>Pocillopora</taxon>
    </lineage>
</organism>
<dbReference type="CDD" id="cd00637">
    <property type="entry name" value="7tm_classA_rhodopsin-like"/>
    <property type="match status" value="1"/>
</dbReference>
<name>A0AAU9WEH8_9CNID</name>
<reference evidence="9 10" key="1">
    <citation type="submission" date="2022-05" db="EMBL/GenBank/DDBJ databases">
        <authorList>
            <consortium name="Genoscope - CEA"/>
            <person name="William W."/>
        </authorList>
    </citation>
    <scope>NUCLEOTIDE SEQUENCE [LARGE SCALE GENOMIC DNA]</scope>
</reference>